<gene>
    <name evidence="1" type="ORF">FHS23_004424</name>
</gene>
<dbReference type="RefSeq" id="WP_281372572.1">
    <property type="nucleotide sequence ID" value="NZ_JACHWU010000009.1"/>
</dbReference>
<organism evidence="1 2">
    <name type="scientific">Prauserella isguenensis</name>
    <dbReference type="NCBI Taxonomy" id="1470180"/>
    <lineage>
        <taxon>Bacteria</taxon>
        <taxon>Bacillati</taxon>
        <taxon>Actinomycetota</taxon>
        <taxon>Actinomycetes</taxon>
        <taxon>Pseudonocardiales</taxon>
        <taxon>Pseudonocardiaceae</taxon>
        <taxon>Prauserella</taxon>
    </lineage>
</organism>
<dbReference type="Proteomes" id="UP000550714">
    <property type="component" value="Unassembled WGS sequence"/>
</dbReference>
<evidence type="ECO:0000313" key="1">
    <source>
        <dbReference type="EMBL" id="MBB3053375.1"/>
    </source>
</evidence>
<proteinExistence type="predicted"/>
<reference evidence="1 2" key="1">
    <citation type="submission" date="2020-08" db="EMBL/GenBank/DDBJ databases">
        <title>Genomic Encyclopedia of Type Strains, Phase III (KMG-III): the genomes of soil and plant-associated and newly described type strains.</title>
        <authorList>
            <person name="Whitman W."/>
        </authorList>
    </citation>
    <scope>NUCLEOTIDE SEQUENCE [LARGE SCALE GENOMIC DNA]</scope>
    <source>
        <strain evidence="1 2">CECT 8577</strain>
    </source>
</reference>
<dbReference type="AlphaFoldDB" id="A0A839S687"/>
<evidence type="ECO:0000313" key="2">
    <source>
        <dbReference type="Proteomes" id="UP000550714"/>
    </source>
</evidence>
<sequence>MALTRDVAGADDENLNALVEQARELHRKATALQDATPAPV</sequence>
<accession>A0A839S687</accession>
<dbReference type="EMBL" id="JACHWU010000009">
    <property type="protein sequence ID" value="MBB3053375.1"/>
    <property type="molecule type" value="Genomic_DNA"/>
</dbReference>
<keyword evidence="2" id="KW-1185">Reference proteome</keyword>
<name>A0A839S687_9PSEU</name>
<comment type="caution">
    <text evidence="1">The sequence shown here is derived from an EMBL/GenBank/DDBJ whole genome shotgun (WGS) entry which is preliminary data.</text>
</comment>
<protein>
    <submittedName>
        <fullName evidence="1">Uncharacterized protein</fullName>
    </submittedName>
</protein>